<reference evidence="1 2" key="1">
    <citation type="journal article" date="2023" name="Commun. Biol.">
        <title>Genome analysis of Parmales, the sister group of diatoms, reveals the evolutionary specialization of diatoms from phago-mixotrophs to photoautotrophs.</title>
        <authorList>
            <person name="Ban H."/>
            <person name="Sato S."/>
            <person name="Yoshikawa S."/>
            <person name="Yamada K."/>
            <person name="Nakamura Y."/>
            <person name="Ichinomiya M."/>
            <person name="Sato N."/>
            <person name="Blanc-Mathieu R."/>
            <person name="Endo H."/>
            <person name="Kuwata A."/>
            <person name="Ogata H."/>
        </authorList>
    </citation>
    <scope>NUCLEOTIDE SEQUENCE [LARGE SCALE GENOMIC DNA]</scope>
</reference>
<dbReference type="EMBL" id="BRYB01003539">
    <property type="protein sequence ID" value="GMI38432.1"/>
    <property type="molecule type" value="Genomic_DNA"/>
</dbReference>
<accession>A0ABQ6N1H8</accession>
<dbReference type="Proteomes" id="UP001165060">
    <property type="component" value="Unassembled WGS sequence"/>
</dbReference>
<name>A0ABQ6N1H8_9STRA</name>
<comment type="caution">
    <text evidence="1">The sequence shown here is derived from an EMBL/GenBank/DDBJ whole genome shotgun (WGS) entry which is preliminary data.</text>
</comment>
<proteinExistence type="predicted"/>
<sequence>MLSRISRPALLAPAASSRGLAAVVPSWASFDPEATIAGAEPHD</sequence>
<keyword evidence="2" id="KW-1185">Reference proteome</keyword>
<gene>
    <name evidence="1" type="ORF">TeGR_g6676</name>
</gene>
<feature type="non-terminal residue" evidence="1">
    <location>
        <position position="43"/>
    </location>
</feature>
<evidence type="ECO:0000313" key="2">
    <source>
        <dbReference type="Proteomes" id="UP001165060"/>
    </source>
</evidence>
<organism evidence="1 2">
    <name type="scientific">Tetraparma gracilis</name>
    <dbReference type="NCBI Taxonomy" id="2962635"/>
    <lineage>
        <taxon>Eukaryota</taxon>
        <taxon>Sar</taxon>
        <taxon>Stramenopiles</taxon>
        <taxon>Ochrophyta</taxon>
        <taxon>Bolidophyceae</taxon>
        <taxon>Parmales</taxon>
        <taxon>Triparmaceae</taxon>
        <taxon>Tetraparma</taxon>
    </lineage>
</organism>
<evidence type="ECO:0000313" key="1">
    <source>
        <dbReference type="EMBL" id="GMI38432.1"/>
    </source>
</evidence>
<protein>
    <submittedName>
        <fullName evidence="1">Uncharacterized protein</fullName>
    </submittedName>
</protein>